<dbReference type="InterPro" id="IPR016040">
    <property type="entry name" value="NAD(P)-bd_dom"/>
</dbReference>
<dbReference type="InterPro" id="IPR044256">
    <property type="entry name" value="HCF244-like"/>
</dbReference>
<dbReference type="PANTHER" id="PTHR47128">
    <property type="match status" value="1"/>
</dbReference>
<dbReference type="GO" id="GO:0009523">
    <property type="term" value="C:photosystem II"/>
    <property type="evidence" value="ECO:0007669"/>
    <property type="project" value="UniProtKB-KW"/>
</dbReference>
<dbReference type="SUPFAM" id="SSF51735">
    <property type="entry name" value="NAD(P)-binding Rossmann-fold domains"/>
    <property type="match status" value="1"/>
</dbReference>
<dbReference type="Gene3D" id="3.40.50.720">
    <property type="entry name" value="NAD(P)-binding Rossmann-like Domain"/>
    <property type="match status" value="1"/>
</dbReference>
<gene>
    <name evidence="4" type="ORF">EWM59_01990</name>
</gene>
<dbReference type="InterPro" id="IPR036291">
    <property type="entry name" value="NAD(P)-bd_dom_sf"/>
</dbReference>
<protein>
    <submittedName>
        <fullName evidence="4">NAD-dependent epimerase/dehydratase family protein</fullName>
    </submittedName>
</protein>
<name>A0A4Q5M4Z9_9BACT</name>
<dbReference type="Proteomes" id="UP000293162">
    <property type="component" value="Unassembled WGS sequence"/>
</dbReference>
<evidence type="ECO:0000256" key="2">
    <source>
        <dbReference type="ARBA" id="ARBA00023276"/>
    </source>
</evidence>
<evidence type="ECO:0000313" key="5">
    <source>
        <dbReference type="Proteomes" id="UP000293162"/>
    </source>
</evidence>
<evidence type="ECO:0000259" key="3">
    <source>
        <dbReference type="Pfam" id="PF13460"/>
    </source>
</evidence>
<sequence length="259" mass="28432">MQSVLITGGTGTLGQAISKQLLEKGYSVHILSSREKSEVAFFTSIIEGDLTDPSSLKAAVESADIIIHCASDPRNAQAVDIEGTKNLLAQIDKKHCKNFIYVSIAGVDKIDYPYYQTKYAVEKLIEASGLPYSILRATQFHDLVLYRLIQVFDKGVGLPIQIPANMRFQSIDKTDAAFAIVALVVSQPTNALTTIGGPEVLTLEAMIQAYFAQSGRHETIEYIAPAMAFHQVFTTGINLCPDNAIDGIRWKEYLRGLFV</sequence>
<reference evidence="4 5" key="1">
    <citation type="submission" date="2019-02" db="EMBL/GenBank/DDBJ databases">
        <title>Bacterial novel species Emticicia sp. 17J42-9 isolated from soil.</title>
        <authorList>
            <person name="Jung H.-Y."/>
        </authorList>
    </citation>
    <scope>NUCLEOTIDE SEQUENCE [LARGE SCALE GENOMIC DNA]</scope>
    <source>
        <strain evidence="4 5">17J42-9</strain>
    </source>
</reference>
<accession>A0A4Q5M4Z9</accession>
<dbReference type="OrthoDB" id="9771302at2"/>
<dbReference type="RefSeq" id="WP_130019266.1">
    <property type="nucleotide sequence ID" value="NZ_SEWF01000002.1"/>
</dbReference>
<dbReference type="AlphaFoldDB" id="A0A4Q5M4Z9"/>
<keyword evidence="5" id="KW-1185">Reference proteome</keyword>
<dbReference type="Pfam" id="PF13460">
    <property type="entry name" value="NAD_binding_10"/>
    <property type="match status" value="1"/>
</dbReference>
<evidence type="ECO:0000313" key="4">
    <source>
        <dbReference type="EMBL" id="RYU97484.1"/>
    </source>
</evidence>
<dbReference type="EMBL" id="SEWF01000002">
    <property type="protein sequence ID" value="RYU97484.1"/>
    <property type="molecule type" value="Genomic_DNA"/>
</dbReference>
<organism evidence="4 5">
    <name type="scientific">Emticicia agri</name>
    <dbReference type="NCBI Taxonomy" id="2492393"/>
    <lineage>
        <taxon>Bacteria</taxon>
        <taxon>Pseudomonadati</taxon>
        <taxon>Bacteroidota</taxon>
        <taxon>Cytophagia</taxon>
        <taxon>Cytophagales</taxon>
        <taxon>Leadbetterellaceae</taxon>
        <taxon>Emticicia</taxon>
    </lineage>
</organism>
<proteinExistence type="predicted"/>
<evidence type="ECO:0000256" key="1">
    <source>
        <dbReference type="ARBA" id="ARBA00022531"/>
    </source>
</evidence>
<comment type="caution">
    <text evidence="4">The sequence shown here is derived from an EMBL/GenBank/DDBJ whole genome shotgun (WGS) entry which is preliminary data.</text>
</comment>
<feature type="domain" description="NAD(P)-binding" evidence="3">
    <location>
        <begin position="8"/>
        <end position="142"/>
    </location>
</feature>
<keyword evidence="2" id="KW-0604">Photosystem II</keyword>
<dbReference type="PANTHER" id="PTHR47128:SF2">
    <property type="entry name" value="PROTEIN HIGH CHLOROPHYLL FLUORESCENCE PHENOTYPE 244, CHLOROPLASTIC"/>
    <property type="match status" value="1"/>
</dbReference>
<keyword evidence="1" id="KW-0602">Photosynthesis</keyword>
<dbReference type="GO" id="GO:0015979">
    <property type="term" value="P:photosynthesis"/>
    <property type="evidence" value="ECO:0007669"/>
    <property type="project" value="UniProtKB-KW"/>
</dbReference>